<feature type="compositionally biased region" description="Polar residues" evidence="1">
    <location>
        <begin position="117"/>
        <end position="130"/>
    </location>
</feature>
<evidence type="ECO:0000313" key="2">
    <source>
        <dbReference type="EMBL" id="RPA85029.1"/>
    </source>
</evidence>
<evidence type="ECO:0000313" key="3">
    <source>
        <dbReference type="Proteomes" id="UP000275078"/>
    </source>
</evidence>
<keyword evidence="3" id="KW-1185">Reference proteome</keyword>
<name>A0A3N4IGS5_ASCIM</name>
<feature type="region of interest" description="Disordered" evidence="1">
    <location>
        <begin position="190"/>
        <end position="211"/>
    </location>
</feature>
<evidence type="ECO:0000256" key="1">
    <source>
        <dbReference type="SAM" id="MobiDB-lite"/>
    </source>
</evidence>
<sequence length="448" mass="49980">MHGRPTNDFPNNGHCREGGLGSTLNAPNELHFRPQRECLPPLASILQQVSDYTEEFGGDQAQHLGWPQPLTEPVGTQQGLTNLNLSTRSESAGRNLGTSSTVPQDITDGLHLFAPGSTIQPANPSSTAQHSGLEHRLSRPLLPPPITSTVTHTSHGISPVLRPISLHGGDVSGILPSCEDLARQRRFSDWHQYQESQQHRGSDPRGGSNELSYMLDPLSVQERLSAKYGAGASVPISGVDISEKSVEQLLARIGQYKEGQLVCLAAKWASSKSDAAGRWIVKLCDVVYPPNDLDRDRYTRHVLYGTGHLGPPIPIDKIPDPHERYETHGSVKYYWCPEATCDVRTFDDRQSYYDHWVGLFPCGLPNVLATRSTGSYSPKMPDCLVHLRDVSAFRNHQQKQKGRLSHRSQREGPAEEWQNLLLAEAERYQKYWYDFWTDSGRLQIKVVK</sequence>
<feature type="region of interest" description="Disordered" evidence="1">
    <location>
        <begin position="1"/>
        <end position="21"/>
    </location>
</feature>
<gene>
    <name evidence="2" type="ORF">BJ508DRAFT_303415</name>
</gene>
<protein>
    <submittedName>
        <fullName evidence="2">Uncharacterized protein</fullName>
    </submittedName>
</protein>
<dbReference type="AlphaFoldDB" id="A0A3N4IGS5"/>
<accession>A0A3N4IGS5</accession>
<proteinExistence type="predicted"/>
<organism evidence="2 3">
    <name type="scientific">Ascobolus immersus RN42</name>
    <dbReference type="NCBI Taxonomy" id="1160509"/>
    <lineage>
        <taxon>Eukaryota</taxon>
        <taxon>Fungi</taxon>
        <taxon>Dikarya</taxon>
        <taxon>Ascomycota</taxon>
        <taxon>Pezizomycotina</taxon>
        <taxon>Pezizomycetes</taxon>
        <taxon>Pezizales</taxon>
        <taxon>Ascobolaceae</taxon>
        <taxon>Ascobolus</taxon>
    </lineage>
</organism>
<dbReference type="Proteomes" id="UP000275078">
    <property type="component" value="Unassembled WGS sequence"/>
</dbReference>
<dbReference type="EMBL" id="ML119656">
    <property type="protein sequence ID" value="RPA85029.1"/>
    <property type="molecule type" value="Genomic_DNA"/>
</dbReference>
<reference evidence="2 3" key="1">
    <citation type="journal article" date="2018" name="Nat. Ecol. Evol.">
        <title>Pezizomycetes genomes reveal the molecular basis of ectomycorrhizal truffle lifestyle.</title>
        <authorList>
            <person name="Murat C."/>
            <person name="Payen T."/>
            <person name="Noel B."/>
            <person name="Kuo A."/>
            <person name="Morin E."/>
            <person name="Chen J."/>
            <person name="Kohler A."/>
            <person name="Krizsan K."/>
            <person name="Balestrini R."/>
            <person name="Da Silva C."/>
            <person name="Montanini B."/>
            <person name="Hainaut M."/>
            <person name="Levati E."/>
            <person name="Barry K.W."/>
            <person name="Belfiori B."/>
            <person name="Cichocki N."/>
            <person name="Clum A."/>
            <person name="Dockter R.B."/>
            <person name="Fauchery L."/>
            <person name="Guy J."/>
            <person name="Iotti M."/>
            <person name="Le Tacon F."/>
            <person name="Lindquist E.A."/>
            <person name="Lipzen A."/>
            <person name="Malagnac F."/>
            <person name="Mello A."/>
            <person name="Molinier V."/>
            <person name="Miyauchi S."/>
            <person name="Poulain J."/>
            <person name="Riccioni C."/>
            <person name="Rubini A."/>
            <person name="Sitrit Y."/>
            <person name="Splivallo R."/>
            <person name="Traeger S."/>
            <person name="Wang M."/>
            <person name="Zifcakova L."/>
            <person name="Wipf D."/>
            <person name="Zambonelli A."/>
            <person name="Paolocci F."/>
            <person name="Nowrousian M."/>
            <person name="Ottonello S."/>
            <person name="Baldrian P."/>
            <person name="Spatafora J.W."/>
            <person name="Henrissat B."/>
            <person name="Nagy L.G."/>
            <person name="Aury J.M."/>
            <person name="Wincker P."/>
            <person name="Grigoriev I.V."/>
            <person name="Bonfante P."/>
            <person name="Martin F.M."/>
        </authorList>
    </citation>
    <scope>NUCLEOTIDE SEQUENCE [LARGE SCALE GENOMIC DNA]</scope>
    <source>
        <strain evidence="2 3">RN42</strain>
    </source>
</reference>
<feature type="region of interest" description="Disordered" evidence="1">
    <location>
        <begin position="116"/>
        <end position="138"/>
    </location>
</feature>